<dbReference type="AlphaFoldDB" id="A0A6N6VV41"/>
<dbReference type="Proteomes" id="UP000437748">
    <property type="component" value="Unassembled WGS sequence"/>
</dbReference>
<dbReference type="OrthoDB" id="9799036at2"/>
<keyword evidence="4" id="KW-1185">Reference proteome</keyword>
<evidence type="ECO:0000313" key="4">
    <source>
        <dbReference type="Proteomes" id="UP000437748"/>
    </source>
</evidence>
<dbReference type="InterPro" id="IPR050563">
    <property type="entry name" value="4-hydroxybenzoyl-CoA_TE"/>
</dbReference>
<evidence type="ECO:0000256" key="1">
    <source>
        <dbReference type="ARBA" id="ARBA00005953"/>
    </source>
</evidence>
<accession>A0A6N6VV41</accession>
<dbReference type="EMBL" id="WFLM01000001">
    <property type="protein sequence ID" value="KAB8040475.1"/>
    <property type="molecule type" value="Genomic_DNA"/>
</dbReference>
<dbReference type="Gene3D" id="3.10.129.10">
    <property type="entry name" value="Hotdog Thioesterase"/>
    <property type="match status" value="1"/>
</dbReference>
<dbReference type="PANTHER" id="PTHR31793">
    <property type="entry name" value="4-HYDROXYBENZOYL-COA THIOESTERASE FAMILY MEMBER"/>
    <property type="match status" value="1"/>
</dbReference>
<comment type="caution">
    <text evidence="3">The sequence shown here is derived from an EMBL/GenBank/DDBJ whole genome shotgun (WGS) entry which is preliminary data.</text>
</comment>
<gene>
    <name evidence="3" type="ORF">GCL60_00745</name>
</gene>
<evidence type="ECO:0000256" key="2">
    <source>
        <dbReference type="ARBA" id="ARBA00022801"/>
    </source>
</evidence>
<dbReference type="InterPro" id="IPR029069">
    <property type="entry name" value="HotDog_dom_sf"/>
</dbReference>
<sequence>MKIFFDEYKVNIEQNVVWGEMDAFQHVNNTVYFRYFENVRLEYFHRINLFDVMKIYGIGPVLASTQCRFKIPLTFPDKIHIGTKVFELGEDYYLMKYSIYSHQYEKIAAEGEGKIVSFSFAEKKKSKHPKQLYENILALEGEQILIK</sequence>
<reference evidence="3 4" key="1">
    <citation type="submission" date="2019-10" db="EMBL/GenBank/DDBJ databases">
        <title>New species of Slilvanegrellaceae.</title>
        <authorList>
            <person name="Pitt A."/>
            <person name="Hahn M.W."/>
        </authorList>
    </citation>
    <scope>NUCLEOTIDE SEQUENCE [LARGE SCALE GENOMIC DNA]</scope>
    <source>
        <strain evidence="3 4">SP-Ram-0.45-NSY-1</strain>
    </source>
</reference>
<dbReference type="RefSeq" id="WP_153417990.1">
    <property type="nucleotide sequence ID" value="NZ_WFLM01000001.1"/>
</dbReference>
<dbReference type="SUPFAM" id="SSF54637">
    <property type="entry name" value="Thioesterase/thiol ester dehydrase-isomerase"/>
    <property type="match status" value="1"/>
</dbReference>
<keyword evidence="2" id="KW-0378">Hydrolase</keyword>
<dbReference type="CDD" id="cd00586">
    <property type="entry name" value="4HBT"/>
    <property type="match status" value="1"/>
</dbReference>
<name>A0A6N6VV41_9BACT</name>
<organism evidence="3 4">
    <name type="scientific">Silvanigrella paludirubra</name>
    <dbReference type="NCBI Taxonomy" id="2499159"/>
    <lineage>
        <taxon>Bacteria</taxon>
        <taxon>Pseudomonadati</taxon>
        <taxon>Bdellovibrionota</taxon>
        <taxon>Oligoflexia</taxon>
        <taxon>Silvanigrellales</taxon>
        <taxon>Silvanigrellaceae</taxon>
        <taxon>Silvanigrella</taxon>
    </lineage>
</organism>
<dbReference type="GO" id="GO:0047617">
    <property type="term" value="F:fatty acyl-CoA hydrolase activity"/>
    <property type="evidence" value="ECO:0007669"/>
    <property type="project" value="TreeGrafter"/>
</dbReference>
<evidence type="ECO:0000313" key="3">
    <source>
        <dbReference type="EMBL" id="KAB8040475.1"/>
    </source>
</evidence>
<dbReference type="PANTHER" id="PTHR31793:SF27">
    <property type="entry name" value="NOVEL THIOESTERASE SUPERFAMILY DOMAIN AND SAPOSIN A-TYPE DOMAIN CONTAINING PROTEIN (0610012H03RIK)"/>
    <property type="match status" value="1"/>
</dbReference>
<comment type="similarity">
    <text evidence="1">Belongs to the 4-hydroxybenzoyl-CoA thioesterase family.</text>
</comment>
<protein>
    <submittedName>
        <fullName evidence="3">Acyl-CoA thioesterase</fullName>
    </submittedName>
</protein>
<dbReference type="Pfam" id="PF13279">
    <property type="entry name" value="4HBT_2"/>
    <property type="match status" value="1"/>
</dbReference>
<proteinExistence type="inferred from homology"/>